<dbReference type="InterPro" id="IPR019223">
    <property type="entry name" value="DUF2147"/>
</dbReference>
<evidence type="ECO:0000313" key="3">
    <source>
        <dbReference type="EMBL" id="ONG38790.1"/>
    </source>
</evidence>
<dbReference type="PANTHER" id="PTHR36919:SF3">
    <property type="entry name" value="BLL5882 PROTEIN"/>
    <property type="match status" value="1"/>
</dbReference>
<evidence type="ECO:0000259" key="2">
    <source>
        <dbReference type="Pfam" id="PF09917"/>
    </source>
</evidence>
<reference evidence="3 4" key="1">
    <citation type="submission" date="2016-10" db="EMBL/GenBank/DDBJ databases">
        <title>Draft Genome sequence of Alkanindiges sp. strain H1.</title>
        <authorList>
            <person name="Subhash Y."/>
            <person name="Lee S."/>
        </authorList>
    </citation>
    <scope>NUCLEOTIDE SEQUENCE [LARGE SCALE GENOMIC DNA]</scope>
    <source>
        <strain evidence="3 4">H1</strain>
    </source>
</reference>
<sequence length="146" mass="15828">MRRFILMSFMMAVSAAGFAADQLNGTTWKTIDDKTGKPRAIVKFSEQNGALAGTVQNLVDKDATKVCANCSGSLKNRPVVGLTIVHGLKPVNGVKNSYDYGSILDPKTGKTYKLKGTLSNDGKVFNLRGYLGVSLLGRNQTWQRVD</sequence>
<dbReference type="RefSeq" id="WP_076878753.1">
    <property type="nucleotide sequence ID" value="NZ_MLCN01000029.1"/>
</dbReference>
<keyword evidence="1" id="KW-0732">Signal</keyword>
<feature type="domain" description="DUF2147" evidence="2">
    <location>
        <begin position="27"/>
        <end position="144"/>
    </location>
</feature>
<dbReference type="OrthoDB" id="9814399at2"/>
<feature type="signal peptide" evidence="1">
    <location>
        <begin position="1"/>
        <end position="19"/>
    </location>
</feature>
<accession>A0A1S8CU48</accession>
<name>A0A1S8CU48_9GAMM</name>
<comment type="caution">
    <text evidence="3">The sequence shown here is derived from an EMBL/GenBank/DDBJ whole genome shotgun (WGS) entry which is preliminary data.</text>
</comment>
<dbReference type="Pfam" id="PF09917">
    <property type="entry name" value="DUF2147"/>
    <property type="match status" value="1"/>
</dbReference>
<dbReference type="Proteomes" id="UP000192132">
    <property type="component" value="Unassembled WGS sequence"/>
</dbReference>
<protein>
    <recommendedName>
        <fullName evidence="2">DUF2147 domain-containing protein</fullName>
    </recommendedName>
</protein>
<feature type="chain" id="PRO_5012820184" description="DUF2147 domain-containing protein" evidence="1">
    <location>
        <begin position="20"/>
        <end position="146"/>
    </location>
</feature>
<organism evidence="3 4">
    <name type="scientific">Alkanindiges hydrocarboniclasticus</name>
    <dbReference type="NCBI Taxonomy" id="1907941"/>
    <lineage>
        <taxon>Bacteria</taxon>
        <taxon>Pseudomonadati</taxon>
        <taxon>Pseudomonadota</taxon>
        <taxon>Gammaproteobacteria</taxon>
        <taxon>Moraxellales</taxon>
        <taxon>Moraxellaceae</taxon>
        <taxon>Alkanindiges</taxon>
    </lineage>
</organism>
<dbReference type="Gene3D" id="2.40.128.520">
    <property type="match status" value="1"/>
</dbReference>
<evidence type="ECO:0000256" key="1">
    <source>
        <dbReference type="SAM" id="SignalP"/>
    </source>
</evidence>
<evidence type="ECO:0000313" key="4">
    <source>
        <dbReference type="Proteomes" id="UP000192132"/>
    </source>
</evidence>
<dbReference type="EMBL" id="MLCN01000029">
    <property type="protein sequence ID" value="ONG38790.1"/>
    <property type="molecule type" value="Genomic_DNA"/>
</dbReference>
<dbReference type="AlphaFoldDB" id="A0A1S8CU48"/>
<proteinExistence type="predicted"/>
<gene>
    <name evidence="3" type="ORF">BKE30_11570</name>
</gene>
<dbReference type="PANTHER" id="PTHR36919">
    <property type="entry name" value="BLR1215 PROTEIN"/>
    <property type="match status" value="1"/>
</dbReference>
<keyword evidence="4" id="KW-1185">Reference proteome</keyword>